<dbReference type="PROSITE" id="PS01155">
    <property type="entry name" value="ENDONUCLEASE_III_2"/>
    <property type="match status" value="1"/>
</dbReference>
<evidence type="ECO:0000256" key="1">
    <source>
        <dbReference type="ARBA" id="ARBA00008343"/>
    </source>
</evidence>
<dbReference type="EC" id="4.2.99.18" evidence="8"/>
<gene>
    <name evidence="8" type="primary">NTG1</name>
    <name evidence="11" type="ORF">CA3LBN_000612</name>
</gene>
<dbReference type="Pfam" id="PF00633">
    <property type="entry name" value="HHH"/>
    <property type="match status" value="1"/>
</dbReference>
<proteinExistence type="inferred from homology"/>
<keyword evidence="8" id="KW-0539">Nucleus</keyword>
<keyword evidence="2 8" id="KW-0227">DNA damage</keyword>
<comment type="caution">
    <text evidence="8">Lacks conserved residue(s) required for the propagation of feature annotation.</text>
</comment>
<organism evidence="11 12">
    <name type="scientific">Candidozyma haemuli</name>
    <dbReference type="NCBI Taxonomy" id="45357"/>
    <lineage>
        <taxon>Eukaryota</taxon>
        <taxon>Fungi</taxon>
        <taxon>Dikarya</taxon>
        <taxon>Ascomycota</taxon>
        <taxon>Saccharomycotina</taxon>
        <taxon>Pichiomycetes</taxon>
        <taxon>Metschnikowiaceae</taxon>
        <taxon>Candidozyma</taxon>
    </lineage>
</organism>
<reference evidence="11 12" key="1">
    <citation type="submission" date="2021-06" db="EMBL/GenBank/DDBJ databases">
        <title>Candida outbreak in Lebanon.</title>
        <authorList>
            <person name="Finianos M."/>
        </authorList>
    </citation>
    <scope>NUCLEOTIDE SEQUENCE [LARGE SCALE GENOMIC DNA]</scope>
    <source>
        <strain evidence="11">CA3LBN</strain>
    </source>
</reference>
<evidence type="ECO:0000256" key="6">
    <source>
        <dbReference type="ARBA" id="ARBA00023295"/>
    </source>
</evidence>
<comment type="catalytic activity">
    <reaction evidence="7 8">
        <text>2'-deoxyribonucleotide-(2'-deoxyribose 5'-phosphate)-2'-deoxyribonucleotide-DNA = a 3'-end 2'-deoxyribonucleotide-(2,3-dehydro-2,3-deoxyribose 5'-phosphate)-DNA + a 5'-end 5'-phospho-2'-deoxyribonucleoside-DNA + H(+)</text>
        <dbReference type="Rhea" id="RHEA:66592"/>
        <dbReference type="Rhea" id="RHEA-COMP:13180"/>
        <dbReference type="Rhea" id="RHEA-COMP:16897"/>
        <dbReference type="Rhea" id="RHEA-COMP:17067"/>
        <dbReference type="ChEBI" id="CHEBI:15378"/>
        <dbReference type="ChEBI" id="CHEBI:136412"/>
        <dbReference type="ChEBI" id="CHEBI:157695"/>
        <dbReference type="ChEBI" id="CHEBI:167181"/>
        <dbReference type="EC" id="4.2.99.18"/>
    </reaction>
</comment>
<dbReference type="InterPro" id="IPR011257">
    <property type="entry name" value="DNA_glycosylase"/>
</dbReference>
<feature type="region of interest" description="Disordered" evidence="9">
    <location>
        <begin position="1"/>
        <end position="22"/>
    </location>
</feature>
<keyword evidence="3 8" id="KW-0378">Hydrolase</keyword>
<dbReference type="InterPro" id="IPR003265">
    <property type="entry name" value="HhH-GPD_domain"/>
</dbReference>
<keyword evidence="8" id="KW-0496">Mitochondrion</keyword>
<dbReference type="Pfam" id="PF00730">
    <property type="entry name" value="HhH-GPD"/>
    <property type="match status" value="1"/>
</dbReference>
<dbReference type="InterPro" id="IPR023170">
    <property type="entry name" value="HhH_base_excis_C"/>
</dbReference>
<evidence type="ECO:0000256" key="5">
    <source>
        <dbReference type="ARBA" id="ARBA00023239"/>
    </source>
</evidence>
<dbReference type="HAMAP" id="MF_03183">
    <property type="entry name" value="Endonuclease_III_Nth"/>
    <property type="match status" value="1"/>
</dbReference>
<keyword evidence="6 8" id="KW-0326">Glycosidase</keyword>
<comment type="function">
    <text evidence="8">Bifunctional DNA N-glycosylase with associated apurinic/apyrimidinic (AP) lyase function that catalyzes the first step in base excision repair (BER), the primary repair pathway for the repair of oxidative DNA damage. The DNA N-glycosylase activity releases the damaged DNA base from DNA by cleaving the N-glycosidic bond, leaving an AP site. The AP lyase activity cleaves the phosphodiester bond 3' to the AP site by a beta-elimination. Primarily recognizes and repairs oxidative base damage of pyrimidines.</text>
</comment>
<keyword evidence="12" id="KW-1185">Reference proteome</keyword>
<accession>A0ABX8I1U8</accession>
<evidence type="ECO:0000256" key="4">
    <source>
        <dbReference type="ARBA" id="ARBA00023204"/>
    </source>
</evidence>
<sequence length="662" mass="75986">MPSKRIITKAADQDVKRRKSPRLESRFQLQSVEVKIEEEVPVKEEEVIKTETRVQTEAIKTEDTKEVEVKEEETCSAEVSPINGTCFSTVKDSDLAEGQPKNWQHIYNEIIAMRAKIATPVDSMGCEKMPDTLSPALSQNRPQLYRFQLLISLMLSSQTKDEINYEASQNMKAHFISKGFENGVCIEAVRSSTESELDELIKRVGFHRRKAMYIKKACDLLHEKHNGDIPKTIEEVVELPGVGPKMGHLLLQFGWGINSGIGVDVHIHRLAQKWGWVRKTDKPEATRLELESWLPRRLWAQVNPLLVGFGQTVCNSQISNCDVCTLSKGLCRVMSFNLLSQHYVWKQVFEYLDPQYLDWPHYRFPLINSTIKQLRCDIMCFQELECSVYQNFWRNSFPLDNYQSIYLRKPQPAYWGTRPPEFMDGVGIFFNKSRFDLIESRNFHFGGYVADHGDRFDLTEDVNSRLIPRNTVAILAHLYDKFKKTHLFITNTHLYWSPAFNDVKLLQTKLLLNALARFVADSELENPPVLMCGDFNSTPTSSVYRLLSRGRVNIDTAQEFNSREYGSLLDGEEVETYIKNPFALSPAYGPLLDNSLSETLDFTSYTRSLTAVLDHIWFSKNQLVSTKVLGKVEKNYSLNAPGFPDRQFPSDHIALVSEIDYA</sequence>
<feature type="domain" description="HhH-GPD" evidence="10">
    <location>
        <begin position="155"/>
        <end position="312"/>
    </location>
</feature>
<dbReference type="EC" id="3.2.2.-" evidence="8"/>
<dbReference type="Proteomes" id="UP000825434">
    <property type="component" value="Chromosome 1"/>
</dbReference>
<dbReference type="SMART" id="SM00478">
    <property type="entry name" value="ENDO3c"/>
    <property type="match status" value="1"/>
</dbReference>
<protein>
    <recommendedName>
        <fullName evidence="8">Endonuclease III homolog</fullName>
        <ecNumber evidence="8">3.2.2.-</ecNumber>
        <ecNumber evidence="8">4.2.99.18</ecNumber>
    </recommendedName>
    <alternativeName>
        <fullName evidence="8">Bifunctional DNA N-glycosylase/DNA-(apurinic or apyrimidinic site) lyase</fullName>
        <shortName evidence="8">DNA glycosylase/AP lyase</shortName>
    </alternativeName>
</protein>
<dbReference type="Pfam" id="PF03372">
    <property type="entry name" value="Exo_endo_phos"/>
    <property type="match status" value="1"/>
</dbReference>
<evidence type="ECO:0000256" key="3">
    <source>
        <dbReference type="ARBA" id="ARBA00022801"/>
    </source>
</evidence>
<evidence type="ECO:0000313" key="11">
    <source>
        <dbReference type="EMBL" id="QWU86394.1"/>
    </source>
</evidence>
<dbReference type="EMBL" id="CP076661">
    <property type="protein sequence ID" value="QWU86394.1"/>
    <property type="molecule type" value="Genomic_DNA"/>
</dbReference>
<dbReference type="SUPFAM" id="SSF48150">
    <property type="entry name" value="DNA-glycosylase"/>
    <property type="match status" value="1"/>
</dbReference>
<keyword evidence="5 8" id="KW-0456">Lyase</keyword>
<dbReference type="SUPFAM" id="SSF56219">
    <property type="entry name" value="DNase I-like"/>
    <property type="match status" value="1"/>
</dbReference>
<comment type="similarity">
    <text evidence="1 8">Belongs to the Nth/MutY family.</text>
</comment>
<dbReference type="InterPro" id="IPR000445">
    <property type="entry name" value="HhH_motif"/>
</dbReference>
<evidence type="ECO:0000256" key="9">
    <source>
        <dbReference type="SAM" id="MobiDB-lite"/>
    </source>
</evidence>
<name>A0ABX8I1U8_9ASCO</name>
<dbReference type="Gene3D" id="3.60.10.10">
    <property type="entry name" value="Endonuclease/exonuclease/phosphatase"/>
    <property type="match status" value="1"/>
</dbReference>
<dbReference type="InterPro" id="IPR030841">
    <property type="entry name" value="NTH1"/>
</dbReference>
<evidence type="ECO:0000256" key="7">
    <source>
        <dbReference type="ARBA" id="ARBA00044632"/>
    </source>
</evidence>
<dbReference type="Gene3D" id="1.10.1670.10">
    <property type="entry name" value="Helix-hairpin-Helix base-excision DNA repair enzymes (C-terminal)"/>
    <property type="match status" value="1"/>
</dbReference>
<dbReference type="CDD" id="cd00056">
    <property type="entry name" value="ENDO3c"/>
    <property type="match status" value="1"/>
</dbReference>
<evidence type="ECO:0000256" key="8">
    <source>
        <dbReference type="HAMAP-Rule" id="MF_03183"/>
    </source>
</evidence>
<dbReference type="InterPro" id="IPR004036">
    <property type="entry name" value="Endonuclease-III-like_CS2"/>
</dbReference>
<dbReference type="PANTHER" id="PTHR43286:SF1">
    <property type="entry name" value="ENDONUCLEASE III-LIKE PROTEIN 1"/>
    <property type="match status" value="1"/>
</dbReference>
<comment type="subcellular location">
    <subcellularLocation>
        <location evidence="8">Nucleus</location>
    </subcellularLocation>
    <subcellularLocation>
        <location evidence="8">Mitochondrion</location>
    </subcellularLocation>
</comment>
<evidence type="ECO:0000313" key="12">
    <source>
        <dbReference type="Proteomes" id="UP000825434"/>
    </source>
</evidence>
<evidence type="ECO:0000259" key="10">
    <source>
        <dbReference type="SMART" id="SM00478"/>
    </source>
</evidence>
<evidence type="ECO:0000256" key="2">
    <source>
        <dbReference type="ARBA" id="ARBA00022763"/>
    </source>
</evidence>
<dbReference type="InterPro" id="IPR005135">
    <property type="entry name" value="Endo/exonuclease/phosphatase"/>
</dbReference>
<dbReference type="Gene3D" id="1.10.340.30">
    <property type="entry name" value="Hypothetical protein, domain 2"/>
    <property type="match status" value="1"/>
</dbReference>
<dbReference type="InterPro" id="IPR036691">
    <property type="entry name" value="Endo/exonu/phosph_ase_sf"/>
</dbReference>
<dbReference type="PANTHER" id="PTHR43286">
    <property type="entry name" value="ENDONUCLEASE III-LIKE PROTEIN 1"/>
    <property type="match status" value="1"/>
</dbReference>
<feature type="compositionally biased region" description="Basic and acidic residues" evidence="9">
    <location>
        <begin position="11"/>
        <end position="22"/>
    </location>
</feature>
<keyword evidence="4 8" id="KW-0234">DNA repair</keyword>